<keyword evidence="2" id="KW-1185">Reference proteome</keyword>
<sequence>MKEISLTPESIKELATEIINISDKKTDNERGKELRNVKILLVNYRYLQNHLDVKLPEIDIDGELSRNQLSLYALLGYRERSREMMEFVNEVLGKYKKICMSGNDADKRKFGIIDGLYLSEKRKSKQWLCEYWNIDDSTLRRDQKKAFGELKVMLFGIDSLNDISR</sequence>
<evidence type="ECO:0000313" key="1">
    <source>
        <dbReference type="EMBL" id="KRK83456.1"/>
    </source>
</evidence>
<protein>
    <submittedName>
        <fullName evidence="1">Uncharacterized protein</fullName>
    </submittedName>
</protein>
<dbReference type="EMBL" id="AZDY01000036">
    <property type="protein sequence ID" value="KRK83456.1"/>
    <property type="molecule type" value="Genomic_DNA"/>
</dbReference>
<dbReference type="STRING" id="1423788.FC78_GL001412"/>
<evidence type="ECO:0000313" key="2">
    <source>
        <dbReference type="Proteomes" id="UP000051515"/>
    </source>
</evidence>
<dbReference type="RefSeq" id="WP_056951591.1">
    <property type="nucleotide sequence ID" value="NZ_AZDY01000036.1"/>
</dbReference>
<reference evidence="1 2" key="1">
    <citation type="journal article" date="2015" name="Genome Announc.">
        <title>Expanding the biotechnology potential of lactobacilli through comparative genomics of 213 strains and associated genera.</title>
        <authorList>
            <person name="Sun Z."/>
            <person name="Harris H.M."/>
            <person name="McCann A."/>
            <person name="Guo C."/>
            <person name="Argimon S."/>
            <person name="Zhang W."/>
            <person name="Yang X."/>
            <person name="Jeffery I.B."/>
            <person name="Cooney J.C."/>
            <person name="Kagawa T.F."/>
            <person name="Liu W."/>
            <person name="Song Y."/>
            <person name="Salvetti E."/>
            <person name="Wrobel A."/>
            <person name="Rasinkangas P."/>
            <person name="Parkhill J."/>
            <person name="Rea M.C."/>
            <person name="O'Sullivan O."/>
            <person name="Ritari J."/>
            <person name="Douillard F.P."/>
            <person name="Paul Ross R."/>
            <person name="Yang R."/>
            <person name="Briner A.E."/>
            <person name="Felis G.E."/>
            <person name="de Vos W.M."/>
            <person name="Barrangou R."/>
            <person name="Klaenhammer T.R."/>
            <person name="Caufield P.W."/>
            <person name="Cui Y."/>
            <person name="Zhang H."/>
            <person name="O'Toole P.W."/>
        </authorList>
    </citation>
    <scope>NUCLEOTIDE SEQUENCE [LARGE SCALE GENOMIC DNA]</scope>
    <source>
        <strain evidence="1 2">DSM 19674</strain>
    </source>
</reference>
<dbReference type="Proteomes" id="UP000051515">
    <property type="component" value="Unassembled WGS sequence"/>
</dbReference>
<gene>
    <name evidence="1" type="ORF">FC78_GL001412</name>
</gene>
<proteinExistence type="predicted"/>
<dbReference type="AlphaFoldDB" id="A0A0R1KJX1"/>
<organism evidence="1 2">
    <name type="scientific">Companilactobacillus bobalius DSM 19674</name>
    <dbReference type="NCBI Taxonomy" id="1423788"/>
    <lineage>
        <taxon>Bacteria</taxon>
        <taxon>Bacillati</taxon>
        <taxon>Bacillota</taxon>
        <taxon>Bacilli</taxon>
        <taxon>Lactobacillales</taxon>
        <taxon>Lactobacillaceae</taxon>
        <taxon>Companilactobacillus</taxon>
        <taxon>Companilactobacillus bobalius</taxon>
    </lineage>
</organism>
<comment type="caution">
    <text evidence="1">The sequence shown here is derived from an EMBL/GenBank/DDBJ whole genome shotgun (WGS) entry which is preliminary data.</text>
</comment>
<name>A0A0R1KJX1_9LACO</name>
<accession>A0A0R1KJX1</accession>
<dbReference type="PATRIC" id="fig|1423788.3.peg.1456"/>
<dbReference type="OrthoDB" id="2184390at2"/>